<keyword evidence="2" id="KW-1185">Reference proteome</keyword>
<comment type="caution">
    <text evidence="1">The sequence shown here is derived from an EMBL/GenBank/DDBJ whole genome shotgun (WGS) entry which is preliminary data.</text>
</comment>
<dbReference type="EMBL" id="JAPFRF010000001">
    <property type="protein sequence ID" value="KAJ7344928.1"/>
    <property type="molecule type" value="Genomic_DNA"/>
</dbReference>
<protein>
    <submittedName>
        <fullName evidence="1">Uncharacterized protein</fullName>
    </submittedName>
</protein>
<sequence length="94" mass="10641">EIVTNFPENNMSAQIRRYEADISSLVEEFQQHFQDFAAIEKEFTLPPLLSLWTLMMLQTTCSWSSLRCSVTLSGPVSTNSSLLSTFATSWIKTS</sequence>
<organism evidence="1 2">
    <name type="scientific">Phrynocephalus forsythii</name>
    <dbReference type="NCBI Taxonomy" id="171643"/>
    <lineage>
        <taxon>Eukaryota</taxon>
        <taxon>Metazoa</taxon>
        <taxon>Chordata</taxon>
        <taxon>Craniata</taxon>
        <taxon>Vertebrata</taxon>
        <taxon>Euteleostomi</taxon>
        <taxon>Lepidosauria</taxon>
        <taxon>Squamata</taxon>
        <taxon>Bifurcata</taxon>
        <taxon>Unidentata</taxon>
        <taxon>Episquamata</taxon>
        <taxon>Toxicofera</taxon>
        <taxon>Iguania</taxon>
        <taxon>Acrodonta</taxon>
        <taxon>Agamidae</taxon>
        <taxon>Agaminae</taxon>
        <taxon>Phrynocephalus</taxon>
    </lineage>
</organism>
<proteinExistence type="predicted"/>
<evidence type="ECO:0000313" key="1">
    <source>
        <dbReference type="EMBL" id="KAJ7344928.1"/>
    </source>
</evidence>
<dbReference type="Proteomes" id="UP001142489">
    <property type="component" value="Unassembled WGS sequence"/>
</dbReference>
<name>A0A9Q1B7F3_9SAUR</name>
<reference evidence="1" key="1">
    <citation type="journal article" date="2023" name="DNA Res.">
        <title>Chromosome-level genome assembly of Phrynocephalus forsythii using third-generation DNA sequencing and Hi-C analysis.</title>
        <authorList>
            <person name="Qi Y."/>
            <person name="Zhao W."/>
            <person name="Zhao Y."/>
            <person name="Niu C."/>
            <person name="Cao S."/>
            <person name="Zhang Y."/>
        </authorList>
    </citation>
    <scope>NUCLEOTIDE SEQUENCE</scope>
    <source>
        <tissue evidence="1">Muscle</tissue>
    </source>
</reference>
<accession>A0A9Q1B7F3</accession>
<evidence type="ECO:0000313" key="2">
    <source>
        <dbReference type="Proteomes" id="UP001142489"/>
    </source>
</evidence>
<gene>
    <name evidence="1" type="ORF">JRQ81_000878</name>
</gene>
<feature type="non-terminal residue" evidence="1">
    <location>
        <position position="1"/>
    </location>
</feature>
<dbReference type="AlphaFoldDB" id="A0A9Q1B7F3"/>
<dbReference type="OrthoDB" id="9957926at2759"/>